<name>A0A8S5TSD1_9CAUD</name>
<dbReference type="Gene3D" id="2.160.20.80">
    <property type="entry name" value="E3 ubiquitin-protein ligase SopA"/>
    <property type="match status" value="1"/>
</dbReference>
<proteinExistence type="predicted"/>
<dbReference type="PANTHER" id="PTHR14136">
    <property type="entry name" value="BTB_POZ DOMAIN-CONTAINING PROTEIN KCTD9"/>
    <property type="match status" value="1"/>
</dbReference>
<protein>
    <submittedName>
        <fullName evidence="1">Pentapeptide repeat protein</fullName>
    </submittedName>
</protein>
<dbReference type="PANTHER" id="PTHR14136:SF17">
    <property type="entry name" value="BTB_POZ DOMAIN-CONTAINING PROTEIN KCTD9"/>
    <property type="match status" value="1"/>
</dbReference>
<dbReference type="SUPFAM" id="SSF141571">
    <property type="entry name" value="Pentapeptide repeat-like"/>
    <property type="match status" value="1"/>
</dbReference>
<organism evidence="1">
    <name type="scientific">Siphoviridae sp. ctxdc10</name>
    <dbReference type="NCBI Taxonomy" id="2825740"/>
    <lineage>
        <taxon>Viruses</taxon>
        <taxon>Duplodnaviria</taxon>
        <taxon>Heunggongvirae</taxon>
        <taxon>Uroviricota</taxon>
        <taxon>Caudoviricetes</taxon>
    </lineage>
</organism>
<sequence length="247" mass="26841">MESTKQIKIEIRNRWTGSVVFEYTKEGNTITETVLEAIRRGANLYGANLCDADLCGADLHGANLYGANLRDANLRDANLRDANLRGANLRGANLCGADLCGADLCGANLCGANLRGADLRGADLHGADLHGANLYGAKGCYLLCPTEGSFIGWKKASGCIVKLRIPEDARRSSATGHKCRCDKAYVMEIQNMDGTKATEDTVRSDHDQNFVYTVGATVEVPDFDDNRWSECAPGIHFFIDRRAAVEY</sequence>
<evidence type="ECO:0000313" key="1">
    <source>
        <dbReference type="EMBL" id="DAF85088.1"/>
    </source>
</evidence>
<dbReference type="Pfam" id="PF00805">
    <property type="entry name" value="Pentapeptide"/>
    <property type="match status" value="2"/>
</dbReference>
<dbReference type="InterPro" id="IPR051082">
    <property type="entry name" value="Pentapeptide-BTB/POZ_domain"/>
</dbReference>
<reference evidence="1" key="1">
    <citation type="journal article" date="2021" name="Proc. Natl. Acad. Sci. U.S.A.">
        <title>A Catalog of Tens of Thousands of Viruses from Human Metagenomes Reveals Hidden Associations with Chronic Diseases.</title>
        <authorList>
            <person name="Tisza M.J."/>
            <person name="Buck C.B."/>
        </authorList>
    </citation>
    <scope>NUCLEOTIDE SEQUENCE</scope>
    <source>
        <strain evidence="1">Ctxdc10</strain>
    </source>
</reference>
<accession>A0A8S5TSD1</accession>
<dbReference type="Pfam" id="PF19062">
    <property type="entry name" value="DUF5758"/>
    <property type="match status" value="1"/>
</dbReference>
<dbReference type="InterPro" id="IPR043919">
    <property type="entry name" value="DUF5758"/>
</dbReference>
<dbReference type="InterPro" id="IPR001646">
    <property type="entry name" value="5peptide_repeat"/>
</dbReference>
<dbReference type="EMBL" id="BK015918">
    <property type="protein sequence ID" value="DAF85088.1"/>
    <property type="molecule type" value="Genomic_DNA"/>
</dbReference>